<organism evidence="8 9">
    <name type="scientific">Flavivirga spongiicola</name>
    <dbReference type="NCBI Taxonomy" id="421621"/>
    <lineage>
        <taxon>Bacteria</taxon>
        <taxon>Pseudomonadati</taxon>
        <taxon>Bacteroidota</taxon>
        <taxon>Flavobacteriia</taxon>
        <taxon>Flavobacteriales</taxon>
        <taxon>Flavobacteriaceae</taxon>
        <taxon>Flavivirga</taxon>
    </lineage>
</organism>
<dbReference type="EMBL" id="JAODOP010000001">
    <property type="protein sequence ID" value="MEF3831511.1"/>
    <property type="molecule type" value="Genomic_DNA"/>
</dbReference>
<evidence type="ECO:0000256" key="1">
    <source>
        <dbReference type="ARBA" id="ARBA00007072"/>
    </source>
</evidence>
<feature type="domain" description="Glycoside hydrolase family 9" evidence="6">
    <location>
        <begin position="154"/>
        <end position="530"/>
    </location>
</feature>
<accession>A0ABU7XM89</accession>
<evidence type="ECO:0000259" key="7">
    <source>
        <dbReference type="Pfam" id="PF02927"/>
    </source>
</evidence>
<dbReference type="GO" id="GO:0016787">
    <property type="term" value="F:hydrolase activity"/>
    <property type="evidence" value="ECO:0007669"/>
    <property type="project" value="UniProtKB-KW"/>
</dbReference>
<sequence length="595" mass="68280">MNKSITIWHLFAMLIIVGCNKPKVSFEAILLLNHTGYNKSDFKNVVFQTKANVVPEQFQILDQSNTAVFKGLFKKGGQIDNWNTGNAFVGDFSKFNVDGEYTISTSIDGLEFKSRLFKIDNKTMIDKGLELLIEGFESQHPEVDFEKKDSKMTFFGARKDTVDVHGGWYDASGDKSKYFSHLCYSNFMPPQQTPIFVWNLMESISKYKQKENVDKNLVNRMLKETTYGADFLMRMQDELGYFYLTIFDNWSGDPERREICAYKTQDGIRSDLYKAAFREGGGIAIAALARASQLNSKGEYSRQDYLTAAIKGFNHLIKNNNAYTDDGTDNIIDDYCALIAATELFVATKESSYLDYARKRMTQLTNRLSSDENYSGWWQADDTGNRPYFHAVEAGLPLIALARFLEFETDENFRNTAINAIQKSFDFEVKITSEVNNPFGYPRQYVKAINENKKRAAFFIPHQNETGYWWQGENSRLASYASAFYMVQPYLTEQQKPLAIQLATNNINWILGLNPYDICMVDGIGFNNPDYFIENDHFNFKGGVANGITSGFTDETDIAYMPDHYKEDPAQNWRWAEQWMPHGSWFMLAITSIKE</sequence>
<gene>
    <name evidence="8" type="ORF">N1F79_00075</name>
</gene>
<evidence type="ECO:0000313" key="9">
    <source>
        <dbReference type="Proteomes" id="UP001337305"/>
    </source>
</evidence>
<feature type="domain" description="Cellulase Ig-like" evidence="7">
    <location>
        <begin position="31"/>
        <end position="105"/>
    </location>
</feature>
<dbReference type="InterPro" id="IPR012341">
    <property type="entry name" value="6hp_glycosidase-like_sf"/>
</dbReference>
<dbReference type="Gene3D" id="2.60.40.10">
    <property type="entry name" value="Immunoglobulins"/>
    <property type="match status" value="1"/>
</dbReference>
<dbReference type="Pfam" id="PF02927">
    <property type="entry name" value="CelD_N"/>
    <property type="match status" value="1"/>
</dbReference>
<dbReference type="CDD" id="cd02850">
    <property type="entry name" value="E_set_Cellulase_N"/>
    <property type="match status" value="1"/>
</dbReference>
<dbReference type="RefSeq" id="WP_303308521.1">
    <property type="nucleotide sequence ID" value="NZ_JAODOP010000001.1"/>
</dbReference>
<dbReference type="InterPro" id="IPR008928">
    <property type="entry name" value="6-hairpin_glycosidase_sf"/>
</dbReference>
<keyword evidence="2 8" id="KW-0378">Hydrolase</keyword>
<dbReference type="InterPro" id="IPR001701">
    <property type="entry name" value="Glyco_hydro_9"/>
</dbReference>
<keyword evidence="3" id="KW-0119">Carbohydrate metabolism</keyword>
<dbReference type="InterPro" id="IPR013783">
    <property type="entry name" value="Ig-like_fold"/>
</dbReference>
<evidence type="ECO:0000256" key="3">
    <source>
        <dbReference type="ARBA" id="ARBA00023277"/>
    </source>
</evidence>
<keyword evidence="5" id="KW-0624">Polysaccharide degradation</keyword>
<name>A0ABU7XM89_9FLAO</name>
<proteinExistence type="inferred from homology"/>
<dbReference type="PROSITE" id="PS51257">
    <property type="entry name" value="PROKAR_LIPOPROTEIN"/>
    <property type="match status" value="1"/>
</dbReference>
<dbReference type="SUPFAM" id="SSF48208">
    <property type="entry name" value="Six-hairpin glycosidases"/>
    <property type="match status" value="1"/>
</dbReference>
<comment type="caution">
    <text evidence="8">The sequence shown here is derived from an EMBL/GenBank/DDBJ whole genome shotgun (WGS) entry which is preliminary data.</text>
</comment>
<protein>
    <submittedName>
        <fullName evidence="8">Glycoside hydrolase family 9 protein</fullName>
    </submittedName>
</protein>
<dbReference type="Gene3D" id="1.50.10.10">
    <property type="match status" value="1"/>
</dbReference>
<dbReference type="PANTHER" id="PTHR22298">
    <property type="entry name" value="ENDO-1,4-BETA-GLUCANASE"/>
    <property type="match status" value="1"/>
</dbReference>
<dbReference type="InterPro" id="IPR014756">
    <property type="entry name" value="Ig_E-set"/>
</dbReference>
<evidence type="ECO:0000256" key="2">
    <source>
        <dbReference type="ARBA" id="ARBA00022801"/>
    </source>
</evidence>
<comment type="similarity">
    <text evidence="1">Belongs to the glycosyl hydrolase 9 (cellulase E) family.</text>
</comment>
<keyword evidence="9" id="KW-1185">Reference proteome</keyword>
<keyword evidence="4" id="KW-0326">Glycosidase</keyword>
<dbReference type="SUPFAM" id="SSF81296">
    <property type="entry name" value="E set domains"/>
    <property type="match status" value="1"/>
</dbReference>
<evidence type="ECO:0000259" key="6">
    <source>
        <dbReference type="Pfam" id="PF00759"/>
    </source>
</evidence>
<evidence type="ECO:0000256" key="5">
    <source>
        <dbReference type="ARBA" id="ARBA00023326"/>
    </source>
</evidence>
<dbReference type="Pfam" id="PF00759">
    <property type="entry name" value="Glyco_hydro_9"/>
    <property type="match status" value="1"/>
</dbReference>
<dbReference type="Proteomes" id="UP001337305">
    <property type="component" value="Unassembled WGS sequence"/>
</dbReference>
<evidence type="ECO:0000313" key="8">
    <source>
        <dbReference type="EMBL" id="MEF3831511.1"/>
    </source>
</evidence>
<evidence type="ECO:0000256" key="4">
    <source>
        <dbReference type="ARBA" id="ARBA00023295"/>
    </source>
</evidence>
<dbReference type="InterPro" id="IPR004197">
    <property type="entry name" value="Cellulase_Ig-like"/>
</dbReference>
<reference evidence="8 9" key="1">
    <citation type="submission" date="2022-09" db="EMBL/GenBank/DDBJ databases">
        <title>Genome sequencing of Flavivirga sp. MEBiC05379.</title>
        <authorList>
            <person name="Oh H.-M."/>
            <person name="Kwon K.K."/>
            <person name="Park M.J."/>
            <person name="Yang S.-H."/>
        </authorList>
    </citation>
    <scope>NUCLEOTIDE SEQUENCE [LARGE SCALE GENOMIC DNA]</scope>
    <source>
        <strain evidence="8 9">MEBiC05379</strain>
    </source>
</reference>